<evidence type="ECO:0000313" key="3">
    <source>
        <dbReference type="Proteomes" id="UP001499843"/>
    </source>
</evidence>
<dbReference type="RefSeq" id="WP_344487813.1">
    <property type="nucleotide sequence ID" value="NZ_BAAAQX010000029.1"/>
</dbReference>
<organism evidence="2 3">
    <name type="scientific">Nonomuraea monospora</name>
    <dbReference type="NCBI Taxonomy" id="568818"/>
    <lineage>
        <taxon>Bacteria</taxon>
        <taxon>Bacillati</taxon>
        <taxon>Actinomycetota</taxon>
        <taxon>Actinomycetes</taxon>
        <taxon>Streptosporangiales</taxon>
        <taxon>Streptosporangiaceae</taxon>
        <taxon>Nonomuraea</taxon>
    </lineage>
</organism>
<evidence type="ECO:0000256" key="1">
    <source>
        <dbReference type="SAM" id="MobiDB-lite"/>
    </source>
</evidence>
<evidence type="ECO:0000313" key="2">
    <source>
        <dbReference type="EMBL" id="GAA2212891.1"/>
    </source>
</evidence>
<protein>
    <submittedName>
        <fullName evidence="2">Uncharacterized protein</fullName>
    </submittedName>
</protein>
<feature type="region of interest" description="Disordered" evidence="1">
    <location>
        <begin position="1"/>
        <end position="25"/>
    </location>
</feature>
<accession>A0ABP5PMH2</accession>
<sequence>MVDEGQNYIRAGFKGGNDDTRTAGGETLPMSLSIVDIPRPWVRIQQLGVSLLSDVSDFVSNAPLPALQQQYTDDSTIDDGDEALMNILKEIPIIGGTSSAEE</sequence>
<comment type="caution">
    <text evidence="2">The sequence shown here is derived from an EMBL/GenBank/DDBJ whole genome shotgun (WGS) entry which is preliminary data.</text>
</comment>
<gene>
    <name evidence="2" type="ORF">GCM10009850_083530</name>
</gene>
<keyword evidence="3" id="KW-1185">Reference proteome</keyword>
<proteinExistence type="predicted"/>
<dbReference type="Proteomes" id="UP001499843">
    <property type="component" value="Unassembled WGS sequence"/>
</dbReference>
<name>A0ABP5PMH2_9ACTN</name>
<reference evidence="3" key="1">
    <citation type="journal article" date="2019" name="Int. J. Syst. Evol. Microbiol.">
        <title>The Global Catalogue of Microorganisms (GCM) 10K type strain sequencing project: providing services to taxonomists for standard genome sequencing and annotation.</title>
        <authorList>
            <consortium name="The Broad Institute Genomics Platform"/>
            <consortium name="The Broad Institute Genome Sequencing Center for Infectious Disease"/>
            <person name="Wu L."/>
            <person name="Ma J."/>
        </authorList>
    </citation>
    <scope>NUCLEOTIDE SEQUENCE [LARGE SCALE GENOMIC DNA]</scope>
    <source>
        <strain evidence="3">JCM 16114</strain>
    </source>
</reference>
<dbReference type="EMBL" id="BAAAQX010000029">
    <property type="protein sequence ID" value="GAA2212891.1"/>
    <property type="molecule type" value="Genomic_DNA"/>
</dbReference>